<proteinExistence type="predicted"/>
<keyword evidence="1" id="KW-0472">Membrane</keyword>
<organism evidence="2 3">
    <name type="scientific">Devosia oryzisoli</name>
    <dbReference type="NCBI Taxonomy" id="2774138"/>
    <lineage>
        <taxon>Bacteria</taxon>
        <taxon>Pseudomonadati</taxon>
        <taxon>Pseudomonadota</taxon>
        <taxon>Alphaproteobacteria</taxon>
        <taxon>Hyphomicrobiales</taxon>
        <taxon>Devosiaceae</taxon>
        <taxon>Devosia</taxon>
    </lineage>
</organism>
<keyword evidence="1" id="KW-1133">Transmembrane helix</keyword>
<sequence>MSQVNEQRSLADLLSGLVGDISGLFRKEIQLAKTEASEKFGEMLGGVTSLAIGGVLVLGALGVLLSAIVTLIASFLVAQGMGDTLATAIAAVIVTVVVGIIGGVFISKGLNTVKASNLNLNRTTTSLGRDADIVKERL</sequence>
<gene>
    <name evidence="2" type="ORF">IC608_00680</name>
</gene>
<evidence type="ECO:0000256" key="1">
    <source>
        <dbReference type="SAM" id="Phobius"/>
    </source>
</evidence>
<keyword evidence="1" id="KW-0812">Transmembrane</keyword>
<dbReference type="Pfam" id="PF07332">
    <property type="entry name" value="Phage_holin_3_6"/>
    <property type="match status" value="1"/>
</dbReference>
<evidence type="ECO:0000313" key="3">
    <source>
        <dbReference type="Proteomes" id="UP000654108"/>
    </source>
</evidence>
<dbReference type="EMBL" id="JACYFU010000001">
    <property type="protein sequence ID" value="MBD8063989.1"/>
    <property type="molecule type" value="Genomic_DNA"/>
</dbReference>
<dbReference type="AlphaFoldDB" id="A0A927FRT9"/>
<feature type="transmembrane region" description="Helical" evidence="1">
    <location>
        <begin position="50"/>
        <end position="78"/>
    </location>
</feature>
<dbReference type="InterPro" id="IPR009937">
    <property type="entry name" value="Phage_holin_3_6"/>
</dbReference>
<dbReference type="Proteomes" id="UP000654108">
    <property type="component" value="Unassembled WGS sequence"/>
</dbReference>
<protein>
    <submittedName>
        <fullName evidence="2">Phage holin family protein</fullName>
    </submittedName>
</protein>
<comment type="caution">
    <text evidence="2">The sequence shown here is derived from an EMBL/GenBank/DDBJ whole genome shotgun (WGS) entry which is preliminary data.</text>
</comment>
<feature type="transmembrane region" description="Helical" evidence="1">
    <location>
        <begin position="84"/>
        <end position="106"/>
    </location>
</feature>
<accession>A0A927FRT9</accession>
<name>A0A927FRT9_9HYPH</name>
<dbReference type="RefSeq" id="WP_191772112.1">
    <property type="nucleotide sequence ID" value="NZ_JACYFU010000001.1"/>
</dbReference>
<keyword evidence="3" id="KW-1185">Reference proteome</keyword>
<evidence type="ECO:0000313" key="2">
    <source>
        <dbReference type="EMBL" id="MBD8063989.1"/>
    </source>
</evidence>
<reference evidence="2" key="1">
    <citation type="submission" date="2020-09" db="EMBL/GenBank/DDBJ databases">
        <title>Genome seq and assembly of Devosia sp.</title>
        <authorList>
            <person name="Chhetri G."/>
        </authorList>
    </citation>
    <scope>NUCLEOTIDE SEQUENCE</scope>
    <source>
        <strain evidence="2">PTR5</strain>
    </source>
</reference>